<dbReference type="Proteomes" id="UP000287033">
    <property type="component" value="Unassembled WGS sequence"/>
</dbReference>
<comment type="caution">
    <text evidence="1">The sequence shown here is derived from an EMBL/GenBank/DDBJ whole genome shotgun (WGS) entry which is preliminary data.</text>
</comment>
<gene>
    <name evidence="1" type="ORF">chiPu_0004251</name>
</gene>
<sequence length="106" mass="12080">MQVCVCCRTITNTLFASSTRFIARLHLNLEPCFNFQDKPRFGESKAAGDFWQTFLFCMVLQSIACLREEKAFLRAQNETNSTLLLSTALDRFDFDGGSFLGFRTMA</sequence>
<dbReference type="EMBL" id="BEZZ01000100">
    <property type="protein sequence ID" value="GCC25840.1"/>
    <property type="molecule type" value="Genomic_DNA"/>
</dbReference>
<protein>
    <submittedName>
        <fullName evidence="1">Uncharacterized protein</fullName>
    </submittedName>
</protein>
<accession>A0A401S631</accession>
<organism evidence="1 2">
    <name type="scientific">Chiloscyllium punctatum</name>
    <name type="common">Brownbanded bambooshark</name>
    <name type="synonym">Hemiscyllium punctatum</name>
    <dbReference type="NCBI Taxonomy" id="137246"/>
    <lineage>
        <taxon>Eukaryota</taxon>
        <taxon>Metazoa</taxon>
        <taxon>Chordata</taxon>
        <taxon>Craniata</taxon>
        <taxon>Vertebrata</taxon>
        <taxon>Chondrichthyes</taxon>
        <taxon>Elasmobranchii</taxon>
        <taxon>Galeomorphii</taxon>
        <taxon>Galeoidea</taxon>
        <taxon>Orectolobiformes</taxon>
        <taxon>Hemiscylliidae</taxon>
        <taxon>Chiloscyllium</taxon>
    </lineage>
</organism>
<evidence type="ECO:0000313" key="2">
    <source>
        <dbReference type="Proteomes" id="UP000287033"/>
    </source>
</evidence>
<evidence type="ECO:0000313" key="1">
    <source>
        <dbReference type="EMBL" id="GCC25840.1"/>
    </source>
</evidence>
<name>A0A401S631_CHIPU</name>
<reference evidence="1 2" key="1">
    <citation type="journal article" date="2018" name="Nat. Ecol. Evol.">
        <title>Shark genomes provide insights into elasmobranch evolution and the origin of vertebrates.</title>
        <authorList>
            <person name="Hara Y"/>
            <person name="Yamaguchi K"/>
            <person name="Onimaru K"/>
            <person name="Kadota M"/>
            <person name="Koyanagi M"/>
            <person name="Keeley SD"/>
            <person name="Tatsumi K"/>
            <person name="Tanaka K"/>
            <person name="Motone F"/>
            <person name="Kageyama Y"/>
            <person name="Nozu R"/>
            <person name="Adachi N"/>
            <person name="Nishimura O"/>
            <person name="Nakagawa R"/>
            <person name="Tanegashima C"/>
            <person name="Kiyatake I"/>
            <person name="Matsumoto R"/>
            <person name="Murakumo K"/>
            <person name="Nishida K"/>
            <person name="Terakita A"/>
            <person name="Kuratani S"/>
            <person name="Sato K"/>
            <person name="Hyodo S Kuraku.S."/>
        </authorList>
    </citation>
    <scope>NUCLEOTIDE SEQUENCE [LARGE SCALE GENOMIC DNA]</scope>
</reference>
<dbReference type="AlphaFoldDB" id="A0A401S631"/>
<keyword evidence="2" id="KW-1185">Reference proteome</keyword>
<proteinExistence type="predicted"/>